<dbReference type="OrthoDB" id="9797122at2"/>
<evidence type="ECO:0000256" key="1">
    <source>
        <dbReference type="SAM" id="SignalP"/>
    </source>
</evidence>
<reference evidence="2" key="1">
    <citation type="submission" date="2018-10" db="EMBL/GenBank/DDBJ databases">
        <title>Acidithiobacillus sulfuriphilus sp. nov.: an extremely acidophilic sulfur-oxidizing chemolithotroph isolated from a neutral pH environment.</title>
        <authorList>
            <person name="Falagan C."/>
            <person name="Moya-Beltran A."/>
            <person name="Quatrini R."/>
            <person name="Johnson D.B."/>
        </authorList>
    </citation>
    <scope>NUCLEOTIDE SEQUENCE [LARGE SCALE GENOMIC DNA]</scope>
    <source>
        <strain evidence="2">CJ-2</strain>
    </source>
</reference>
<protein>
    <submittedName>
        <fullName evidence="2">Acyloxyacyl hydrolase</fullName>
    </submittedName>
</protein>
<dbReference type="Gene3D" id="2.40.160.20">
    <property type="match status" value="1"/>
</dbReference>
<dbReference type="EMBL" id="RIZI01000117">
    <property type="protein sequence ID" value="RNF68696.1"/>
    <property type="molecule type" value="Genomic_DNA"/>
</dbReference>
<dbReference type="InterPro" id="IPR018550">
    <property type="entry name" value="Lipid-A_deacylase-rel"/>
</dbReference>
<accession>A0A3M8RKC1</accession>
<comment type="caution">
    <text evidence="2">The sequence shown here is derived from an EMBL/GenBank/DDBJ whole genome shotgun (WGS) entry which is preliminary data.</text>
</comment>
<proteinExistence type="predicted"/>
<dbReference type="GO" id="GO:0016787">
    <property type="term" value="F:hydrolase activity"/>
    <property type="evidence" value="ECO:0007669"/>
    <property type="project" value="UniProtKB-KW"/>
</dbReference>
<dbReference type="Pfam" id="PF09411">
    <property type="entry name" value="PagL"/>
    <property type="match status" value="1"/>
</dbReference>
<sequence length="181" mass="19327">MRYPFLSLCRPMLRSGSFIALSLLAPAAQAVQIMGNSAPYLSVGAGVFNLVGAVNAYGYNHTPAEINVEYQTGDKLYGIGFAWGLLANSDGGVDGYGGLYSNIALTPHWILTPLAALSGYRQGSSKDLGSTFLFRLELGLAYQLDNGSRVGLKIAHLSNGDLYARNPGENEVLLTYAFPLD</sequence>
<dbReference type="RefSeq" id="WP_123101964.1">
    <property type="nucleotide sequence ID" value="NZ_CP127527.1"/>
</dbReference>
<name>A0A3M8RKC1_9PROT</name>
<gene>
    <name evidence="2" type="ORF">EC580_02740</name>
</gene>
<keyword evidence="1" id="KW-0732">Signal</keyword>
<evidence type="ECO:0000313" key="2">
    <source>
        <dbReference type="EMBL" id="RNF68696.1"/>
    </source>
</evidence>
<organism evidence="2">
    <name type="scientific">Acidithiobacillus sulfuriphilus</name>
    <dbReference type="NCBI Taxonomy" id="1867749"/>
    <lineage>
        <taxon>Bacteria</taxon>
        <taxon>Pseudomonadati</taxon>
        <taxon>Pseudomonadota</taxon>
        <taxon>Acidithiobacillia</taxon>
        <taxon>Acidithiobacillales</taxon>
        <taxon>Acidithiobacillaceae</taxon>
        <taxon>Acidithiobacillus</taxon>
    </lineage>
</organism>
<dbReference type="AlphaFoldDB" id="A0A3M8RKC1"/>
<keyword evidence="2" id="KW-0378">Hydrolase</keyword>
<feature type="signal peptide" evidence="1">
    <location>
        <begin position="1"/>
        <end position="30"/>
    </location>
</feature>
<feature type="chain" id="PRO_5017997252" evidence="1">
    <location>
        <begin position="31"/>
        <end position="181"/>
    </location>
</feature>